<dbReference type="GO" id="GO:0008234">
    <property type="term" value="F:cysteine-type peptidase activity"/>
    <property type="evidence" value="ECO:0007669"/>
    <property type="project" value="UniProtKB-KW"/>
</dbReference>
<dbReference type="InterPro" id="IPR000064">
    <property type="entry name" value="NLP_P60_dom"/>
</dbReference>
<proteinExistence type="inferred from homology"/>
<dbReference type="PROSITE" id="PS51935">
    <property type="entry name" value="NLPC_P60"/>
    <property type="match status" value="1"/>
</dbReference>
<dbReference type="Pfam" id="PF25309">
    <property type="entry name" value="ELLD"/>
    <property type="match status" value="2"/>
</dbReference>
<evidence type="ECO:0000256" key="2">
    <source>
        <dbReference type="ARBA" id="ARBA00022670"/>
    </source>
</evidence>
<evidence type="ECO:0000259" key="5">
    <source>
        <dbReference type="PROSITE" id="PS51935"/>
    </source>
</evidence>
<keyword evidence="2" id="KW-0645">Protease</keyword>
<dbReference type="GO" id="GO:0001897">
    <property type="term" value="P:symbiont-mediated cytolysis of host cell"/>
    <property type="evidence" value="ECO:0007669"/>
    <property type="project" value="UniProtKB-ARBA"/>
</dbReference>
<accession>A0A8S5N8U2</accession>
<evidence type="ECO:0000256" key="3">
    <source>
        <dbReference type="ARBA" id="ARBA00022801"/>
    </source>
</evidence>
<dbReference type="Gene3D" id="2.30.30.40">
    <property type="entry name" value="SH3 Domains"/>
    <property type="match status" value="1"/>
</dbReference>
<dbReference type="InterPro" id="IPR057370">
    <property type="entry name" value="ELLD"/>
</dbReference>
<organism evidence="6">
    <name type="scientific">Myoviridae sp. ctiBE32</name>
    <dbReference type="NCBI Taxonomy" id="2826685"/>
    <lineage>
        <taxon>Viruses</taxon>
        <taxon>Duplodnaviria</taxon>
        <taxon>Heunggongvirae</taxon>
        <taxon>Uroviricota</taxon>
        <taxon>Caudoviricetes</taxon>
    </lineage>
</organism>
<dbReference type="SUPFAM" id="SSF54001">
    <property type="entry name" value="Cysteine proteinases"/>
    <property type="match status" value="1"/>
</dbReference>
<feature type="domain" description="NlpC/P60" evidence="5">
    <location>
        <begin position="7"/>
        <end position="155"/>
    </location>
</feature>
<sequence>MTATMAAIQTDKAIQWALKIAQDPSHGYDQTKRWGPDYDCSSFLITAWDQAGVPLIKAGATYTGNMRKAMLKNGFRDVTSTVDFATGAGLCRGDILLNEQHHVAMYIGNGQIVHASINERGRATGGKTGDQTGREICVRSYYVYSKGWQKVLRYKGSGKEEVRKVKQYAGIVKVSSYLNVRTGAGTENPVMKIGDQDFRLPAGMVVSIEAEKGGWGKLTNIGGWVCLDYIKK</sequence>
<reference evidence="6" key="1">
    <citation type="journal article" date="2021" name="Proc. Natl. Acad. Sci. U.S.A.">
        <title>A Catalog of Tens of Thousands of Viruses from Human Metagenomes Reveals Hidden Associations with Chronic Diseases.</title>
        <authorList>
            <person name="Tisza M.J."/>
            <person name="Buck C.B."/>
        </authorList>
    </citation>
    <scope>NUCLEOTIDE SEQUENCE</scope>
    <source>
        <strain evidence="6">CtiBE32</strain>
    </source>
</reference>
<evidence type="ECO:0000256" key="4">
    <source>
        <dbReference type="ARBA" id="ARBA00022807"/>
    </source>
</evidence>
<dbReference type="Gene3D" id="3.90.1720.10">
    <property type="entry name" value="endopeptidase domain like (from Nostoc punctiforme)"/>
    <property type="match status" value="1"/>
</dbReference>
<keyword evidence="4" id="KW-0788">Thiol protease</keyword>
<dbReference type="EMBL" id="BK015088">
    <property type="protein sequence ID" value="DAD90483.1"/>
    <property type="molecule type" value="Genomic_DNA"/>
</dbReference>
<dbReference type="GO" id="GO:0006508">
    <property type="term" value="P:proteolysis"/>
    <property type="evidence" value="ECO:0007669"/>
    <property type="project" value="UniProtKB-KW"/>
</dbReference>
<evidence type="ECO:0000313" key="6">
    <source>
        <dbReference type="EMBL" id="DAD90483.1"/>
    </source>
</evidence>
<protein>
    <submittedName>
        <fullName evidence="6">NlpC/P60 family</fullName>
    </submittedName>
</protein>
<keyword evidence="3" id="KW-0378">Hydrolase</keyword>
<name>A0A8S5N8U2_9CAUD</name>
<evidence type="ECO:0000256" key="1">
    <source>
        <dbReference type="ARBA" id="ARBA00007074"/>
    </source>
</evidence>
<dbReference type="InterPro" id="IPR038765">
    <property type="entry name" value="Papain-like_cys_pep_sf"/>
</dbReference>
<comment type="similarity">
    <text evidence="1">Belongs to the peptidase C40 family.</text>
</comment>